<dbReference type="InterPro" id="IPR051628">
    <property type="entry name" value="LUBAC_E3_Ligases"/>
</dbReference>
<feature type="chain" id="PRO_5044754607" description="RING-type domain-containing protein" evidence="9">
    <location>
        <begin position="20"/>
        <end position="408"/>
    </location>
</feature>
<evidence type="ECO:0000256" key="7">
    <source>
        <dbReference type="ARBA" id="ARBA00022833"/>
    </source>
</evidence>
<evidence type="ECO:0000256" key="5">
    <source>
        <dbReference type="ARBA" id="ARBA00022771"/>
    </source>
</evidence>
<comment type="pathway">
    <text evidence="1">Protein modification; protein ubiquitination.</text>
</comment>
<evidence type="ECO:0000256" key="3">
    <source>
        <dbReference type="ARBA" id="ARBA00022723"/>
    </source>
</evidence>
<dbReference type="Proteomes" id="UP001620645">
    <property type="component" value="Unassembled WGS sequence"/>
</dbReference>
<dbReference type="EMBL" id="JBICCN010000168">
    <property type="protein sequence ID" value="KAL3088095.1"/>
    <property type="molecule type" value="Genomic_DNA"/>
</dbReference>
<feature type="signal peptide" evidence="9">
    <location>
        <begin position="1"/>
        <end position="19"/>
    </location>
</feature>
<evidence type="ECO:0000256" key="2">
    <source>
        <dbReference type="ARBA" id="ARBA00022679"/>
    </source>
</evidence>
<evidence type="ECO:0000256" key="8">
    <source>
        <dbReference type="SAM" id="MobiDB-lite"/>
    </source>
</evidence>
<feature type="compositionally biased region" description="Polar residues" evidence="8">
    <location>
        <begin position="384"/>
        <end position="397"/>
    </location>
</feature>
<evidence type="ECO:0000256" key="1">
    <source>
        <dbReference type="ARBA" id="ARBA00004906"/>
    </source>
</evidence>
<dbReference type="PANTHER" id="PTHR22770">
    <property type="entry name" value="UBIQUITIN CONJUGATING ENZYME 7 INTERACTING PROTEIN-RELATED"/>
    <property type="match status" value="1"/>
</dbReference>
<name>A0ABD2JBV7_HETSC</name>
<dbReference type="GO" id="GO:0016740">
    <property type="term" value="F:transferase activity"/>
    <property type="evidence" value="ECO:0007669"/>
    <property type="project" value="UniProtKB-KW"/>
</dbReference>
<evidence type="ECO:0000256" key="9">
    <source>
        <dbReference type="SAM" id="SignalP"/>
    </source>
</evidence>
<keyword evidence="2" id="KW-0808">Transferase</keyword>
<evidence type="ECO:0000313" key="12">
    <source>
        <dbReference type="Proteomes" id="UP001620645"/>
    </source>
</evidence>
<dbReference type="PANTHER" id="PTHR22770:SF47">
    <property type="entry name" value="E3 UBIQUITIN-PROTEIN LIGASE RNF216"/>
    <property type="match status" value="1"/>
</dbReference>
<protein>
    <recommendedName>
        <fullName evidence="10">RING-type domain-containing protein</fullName>
    </recommendedName>
</protein>
<reference evidence="11 12" key="1">
    <citation type="submission" date="2024-10" db="EMBL/GenBank/DDBJ databases">
        <authorList>
            <person name="Kim D."/>
        </authorList>
    </citation>
    <scope>NUCLEOTIDE SEQUENCE [LARGE SCALE GENOMIC DNA]</scope>
    <source>
        <strain evidence="11">Taebaek</strain>
    </source>
</reference>
<keyword evidence="9" id="KW-0732">Signal</keyword>
<organism evidence="11 12">
    <name type="scientific">Heterodera schachtii</name>
    <name type="common">Sugarbeet cyst nematode worm</name>
    <name type="synonym">Tylenchus schachtii</name>
    <dbReference type="NCBI Taxonomy" id="97005"/>
    <lineage>
        <taxon>Eukaryota</taxon>
        <taxon>Metazoa</taxon>
        <taxon>Ecdysozoa</taxon>
        <taxon>Nematoda</taxon>
        <taxon>Chromadorea</taxon>
        <taxon>Rhabditida</taxon>
        <taxon>Tylenchina</taxon>
        <taxon>Tylenchomorpha</taxon>
        <taxon>Tylenchoidea</taxon>
        <taxon>Heteroderidae</taxon>
        <taxon>Heteroderinae</taxon>
        <taxon>Heterodera</taxon>
    </lineage>
</organism>
<dbReference type="GO" id="GO:0008270">
    <property type="term" value="F:zinc ion binding"/>
    <property type="evidence" value="ECO:0007669"/>
    <property type="project" value="UniProtKB-KW"/>
</dbReference>
<evidence type="ECO:0000259" key="10">
    <source>
        <dbReference type="PROSITE" id="PS51873"/>
    </source>
</evidence>
<keyword evidence="7" id="KW-0862">Zinc</keyword>
<dbReference type="AlphaFoldDB" id="A0ABD2JBV7"/>
<keyword evidence="6" id="KW-0833">Ubl conjugation pathway</keyword>
<keyword evidence="3" id="KW-0479">Metal-binding</keyword>
<feature type="compositionally biased region" description="Polar residues" evidence="8">
    <location>
        <begin position="364"/>
        <end position="375"/>
    </location>
</feature>
<gene>
    <name evidence="11" type="ORF">niasHS_009381</name>
</gene>
<feature type="domain" description="RING-type" evidence="10">
    <location>
        <begin position="68"/>
        <end position="291"/>
    </location>
</feature>
<dbReference type="SUPFAM" id="SSF57850">
    <property type="entry name" value="RING/U-box"/>
    <property type="match status" value="1"/>
</dbReference>
<sequence length="408" mass="46433">MLKIFFACTLQIVLFCVLAKEIHAPSPGRLSTDDDLSIGLHKLFEDGFSDEHQNNEEEADDANDDQFPRMKCIICWDYAPIDKLCFCDETANVDKETHAFCIECLGTYTNSAHETMPFARSGLGLKCMAKKCENPIPWQEIKNWLPKEVKSIGALENYCAELNVAMAGLSYLERCPHCNFIVEMGVSADEKRLFHCPHCDKERCRKCNVPWTDDHYNALICENFTSLPHLEQRLSDVTIHICNKCNGRFIKYENCNYVNCSYKYCKGTHCYCCKKCDIEKENHFCGCGDEKRKFCEDNPTKCKLCGKCTMYGNVDEFERLEMDRILKENKYILAKSAKKDIPSTPIRVNTDIPSSSAKKDIPSTPISLNTDIPSSSEKKDIPSTPISLNTDIPSSTLHMGKLHHYPSD</sequence>
<feature type="region of interest" description="Disordered" evidence="8">
    <location>
        <begin position="345"/>
        <end position="408"/>
    </location>
</feature>
<accession>A0ABD2JBV7</accession>
<keyword evidence="4" id="KW-0677">Repeat</keyword>
<evidence type="ECO:0000256" key="4">
    <source>
        <dbReference type="ARBA" id="ARBA00022737"/>
    </source>
</evidence>
<keyword evidence="12" id="KW-1185">Reference proteome</keyword>
<dbReference type="PROSITE" id="PS51873">
    <property type="entry name" value="TRIAD"/>
    <property type="match status" value="1"/>
</dbReference>
<evidence type="ECO:0000313" key="11">
    <source>
        <dbReference type="EMBL" id="KAL3088095.1"/>
    </source>
</evidence>
<proteinExistence type="predicted"/>
<dbReference type="InterPro" id="IPR044066">
    <property type="entry name" value="TRIAD_supradom"/>
</dbReference>
<comment type="caution">
    <text evidence="11">The sequence shown here is derived from an EMBL/GenBank/DDBJ whole genome shotgun (WGS) entry which is preliminary data.</text>
</comment>
<keyword evidence="5" id="KW-0863">Zinc-finger</keyword>
<evidence type="ECO:0000256" key="6">
    <source>
        <dbReference type="ARBA" id="ARBA00022786"/>
    </source>
</evidence>